<evidence type="ECO:0000313" key="3">
    <source>
        <dbReference type="Proteomes" id="UP000076532"/>
    </source>
</evidence>
<dbReference type="EMBL" id="KV417519">
    <property type="protein sequence ID" value="KZP25724.1"/>
    <property type="molecule type" value="Genomic_DNA"/>
</dbReference>
<name>A0A166P584_9AGAM</name>
<keyword evidence="1" id="KW-0472">Membrane</keyword>
<protein>
    <submittedName>
        <fullName evidence="2">Uncharacterized protein</fullName>
    </submittedName>
</protein>
<keyword evidence="1" id="KW-1133">Transmembrane helix</keyword>
<reference evidence="2 3" key="1">
    <citation type="journal article" date="2016" name="Mol. Biol. Evol.">
        <title>Comparative Genomics of Early-Diverging Mushroom-Forming Fungi Provides Insights into the Origins of Lignocellulose Decay Capabilities.</title>
        <authorList>
            <person name="Nagy L.G."/>
            <person name="Riley R."/>
            <person name="Tritt A."/>
            <person name="Adam C."/>
            <person name="Daum C."/>
            <person name="Floudas D."/>
            <person name="Sun H."/>
            <person name="Yadav J.S."/>
            <person name="Pangilinan J."/>
            <person name="Larsson K.H."/>
            <person name="Matsuura K."/>
            <person name="Barry K."/>
            <person name="Labutti K."/>
            <person name="Kuo R."/>
            <person name="Ohm R.A."/>
            <person name="Bhattacharya S.S."/>
            <person name="Shirouzu T."/>
            <person name="Yoshinaga Y."/>
            <person name="Martin F.M."/>
            <person name="Grigoriev I.V."/>
            <person name="Hibbett D.S."/>
        </authorList>
    </citation>
    <scope>NUCLEOTIDE SEQUENCE [LARGE SCALE GENOMIC DNA]</scope>
    <source>
        <strain evidence="2 3">CBS 109695</strain>
    </source>
</reference>
<feature type="transmembrane region" description="Helical" evidence="1">
    <location>
        <begin position="6"/>
        <end position="25"/>
    </location>
</feature>
<keyword evidence="1" id="KW-0812">Transmembrane</keyword>
<proteinExistence type="predicted"/>
<accession>A0A166P584</accession>
<gene>
    <name evidence="2" type="ORF">FIBSPDRAFT_855636</name>
</gene>
<evidence type="ECO:0000313" key="2">
    <source>
        <dbReference type="EMBL" id="KZP25724.1"/>
    </source>
</evidence>
<dbReference type="Proteomes" id="UP000076532">
    <property type="component" value="Unassembled WGS sequence"/>
</dbReference>
<evidence type="ECO:0000256" key="1">
    <source>
        <dbReference type="SAM" id="Phobius"/>
    </source>
</evidence>
<organism evidence="2 3">
    <name type="scientific">Athelia psychrophila</name>
    <dbReference type="NCBI Taxonomy" id="1759441"/>
    <lineage>
        <taxon>Eukaryota</taxon>
        <taxon>Fungi</taxon>
        <taxon>Dikarya</taxon>
        <taxon>Basidiomycota</taxon>
        <taxon>Agaricomycotina</taxon>
        <taxon>Agaricomycetes</taxon>
        <taxon>Agaricomycetidae</taxon>
        <taxon>Atheliales</taxon>
        <taxon>Atheliaceae</taxon>
        <taxon>Athelia</taxon>
    </lineage>
</organism>
<keyword evidence="3" id="KW-1185">Reference proteome</keyword>
<dbReference type="AlphaFoldDB" id="A0A166P584"/>
<sequence>MLLVYLYAIVAFVIFAWALLGRVTVQEEHGDARDSPGASILEQARNLISQPSALVEAVFEQRSNGDENREVLADRARLSVGFRKASVVSQGEAEERLTYGVWTDEGRSS</sequence>